<dbReference type="RefSeq" id="WP_160383380.1">
    <property type="nucleotide sequence ID" value="NZ_WNXQ01000008.1"/>
</dbReference>
<organism evidence="1 2">
    <name type="scientific">Pseudooceanicola pacificus</name>
    <dbReference type="NCBI Taxonomy" id="2676438"/>
    <lineage>
        <taxon>Bacteria</taxon>
        <taxon>Pseudomonadati</taxon>
        <taxon>Pseudomonadota</taxon>
        <taxon>Alphaproteobacteria</taxon>
        <taxon>Rhodobacterales</taxon>
        <taxon>Paracoccaceae</taxon>
        <taxon>Pseudooceanicola</taxon>
    </lineage>
</organism>
<dbReference type="Pfam" id="PF11017">
    <property type="entry name" value="DUF2855"/>
    <property type="match status" value="1"/>
</dbReference>
<gene>
    <name evidence="1" type="ORF">GLS40_14135</name>
</gene>
<name>A0A844W7R3_9RHOB</name>
<dbReference type="EMBL" id="WNXQ01000008">
    <property type="protein sequence ID" value="MWB79175.1"/>
    <property type="molecule type" value="Genomic_DNA"/>
</dbReference>
<comment type="caution">
    <text evidence="1">The sequence shown here is derived from an EMBL/GenBank/DDBJ whole genome shotgun (WGS) entry which is preliminary data.</text>
</comment>
<evidence type="ECO:0000313" key="2">
    <source>
        <dbReference type="Proteomes" id="UP000443843"/>
    </source>
</evidence>
<proteinExistence type="predicted"/>
<dbReference type="AlphaFoldDB" id="A0A844W7R3"/>
<accession>A0A844W7R3</accession>
<sequence length="349" mass="38031">MEPNAHRLPWHLSVDPHRIGDAMLSQVELAPIEDGEARFAIESFALSANNVTYVLTAGAFRYDKLFAGPGGRMVPPVWGYATVVESRSELQIGSRWYGLWPAGSHLTVRPKMTRGGFRDVAARRRPLNPLYNGYLPGGPGEPREQITQASLRPLHFLAYVVSRDLQDELKRYSQVVVTSASSKTSTALAWELRALNPIGLTSAPRIPFVRGTEFWARVLPYTSPSEIGAGSVVVLDVAGDEDIVTAIRERADSGDTRVIGIGFTHPDAAGSSERDVFFAPDRVGALVARVGATAFETDLEESAREFLRRSAATYDVNQVAPDKVVQLWTEIAQGAVDGSLLNGCVANER</sequence>
<keyword evidence="2" id="KW-1185">Reference proteome</keyword>
<dbReference type="Proteomes" id="UP000443843">
    <property type="component" value="Unassembled WGS sequence"/>
</dbReference>
<dbReference type="InterPro" id="IPR021276">
    <property type="entry name" value="DUF2855"/>
</dbReference>
<protein>
    <submittedName>
        <fullName evidence="1">DUF2855 family protein</fullName>
    </submittedName>
</protein>
<evidence type="ECO:0000313" key="1">
    <source>
        <dbReference type="EMBL" id="MWB79175.1"/>
    </source>
</evidence>
<reference evidence="1 2" key="1">
    <citation type="submission" date="2019-11" db="EMBL/GenBank/DDBJ databases">
        <title>Pseudooceanicola pacifica sp. nov., isolated from deep-sea sediment of the Pacific Ocean.</title>
        <authorList>
            <person name="Lyu L."/>
        </authorList>
    </citation>
    <scope>NUCLEOTIDE SEQUENCE [LARGE SCALE GENOMIC DNA]</scope>
    <source>
        <strain evidence="1 2">216_PA32_1</strain>
    </source>
</reference>